<evidence type="ECO:0000313" key="15">
    <source>
        <dbReference type="Proteomes" id="UP000659698"/>
    </source>
</evidence>
<organism evidence="14 15">
    <name type="scientific">Rufibacter sediminis</name>
    <dbReference type="NCBI Taxonomy" id="2762756"/>
    <lineage>
        <taxon>Bacteria</taxon>
        <taxon>Pseudomonadati</taxon>
        <taxon>Bacteroidota</taxon>
        <taxon>Cytophagia</taxon>
        <taxon>Cytophagales</taxon>
        <taxon>Hymenobacteraceae</taxon>
        <taxon>Rufibacter</taxon>
    </lineage>
</organism>
<feature type="transmembrane region" description="Helical" evidence="13">
    <location>
        <begin position="122"/>
        <end position="139"/>
    </location>
</feature>
<keyword evidence="15" id="KW-1185">Reference proteome</keyword>
<evidence type="ECO:0000256" key="8">
    <source>
        <dbReference type="ARBA" id="ARBA00023315"/>
    </source>
</evidence>
<evidence type="ECO:0000256" key="12">
    <source>
        <dbReference type="ARBA" id="ARBA00025324"/>
    </source>
</evidence>
<evidence type="ECO:0000256" key="13">
    <source>
        <dbReference type="SAM" id="Phobius"/>
    </source>
</evidence>
<evidence type="ECO:0000256" key="6">
    <source>
        <dbReference type="ARBA" id="ARBA00022989"/>
    </source>
</evidence>
<comment type="pathway">
    <text evidence="9">Carotenoid biosynthesis; staphyloxanthin biosynthesis; staphyloxanthin from farnesyl diphosphate: step 5/5.</text>
</comment>
<keyword evidence="6 13" id="KW-1133">Transmembrane helix</keyword>
<evidence type="ECO:0000256" key="2">
    <source>
        <dbReference type="ARBA" id="ARBA00022475"/>
    </source>
</evidence>
<keyword evidence="7 13" id="KW-0472">Membrane</keyword>
<dbReference type="Proteomes" id="UP000659698">
    <property type="component" value="Unassembled WGS sequence"/>
</dbReference>
<evidence type="ECO:0000256" key="1">
    <source>
        <dbReference type="ARBA" id="ARBA00004162"/>
    </source>
</evidence>
<gene>
    <name evidence="14" type="ORF">H7U12_21010</name>
</gene>
<keyword evidence="5" id="KW-0732">Signal</keyword>
<evidence type="ECO:0000256" key="7">
    <source>
        <dbReference type="ARBA" id="ARBA00023136"/>
    </source>
</evidence>
<comment type="similarity">
    <text evidence="10">Belongs to the acyltransferase CrtO family.</text>
</comment>
<sequence length="188" mass="21705">MAKNYRNWALSVVVTLVTFTGCYFLGRHFGFSSFVFSWVLNFALMSWITMVIALLNPAFESDYFTPKPFERDGKVYTYAGVHLYRKLLVWVGWEKLNKATNPVKKDVTALHTCERSSRKSEAGHVMIALVVFAVAAVFTPSLGEAKWLILLNVLFNIFPVMVQRYNRPRYLRVLSVMQRKRAAQPFIH</sequence>
<dbReference type="Pfam" id="PF18927">
    <property type="entry name" value="CrtO"/>
    <property type="match status" value="1"/>
</dbReference>
<protein>
    <recommendedName>
        <fullName evidence="11">Glycosyl-4,4'-diaponeurosporenoate acyltransferase</fullName>
    </recommendedName>
</protein>
<dbReference type="PROSITE" id="PS51257">
    <property type="entry name" value="PROKAR_LIPOPROTEIN"/>
    <property type="match status" value="1"/>
</dbReference>
<keyword evidence="8" id="KW-0012">Acyltransferase</keyword>
<dbReference type="RefSeq" id="WP_186641885.1">
    <property type="nucleotide sequence ID" value="NZ_JACOAF010000058.1"/>
</dbReference>
<proteinExistence type="inferred from homology"/>
<evidence type="ECO:0000256" key="9">
    <source>
        <dbReference type="ARBA" id="ARBA00023588"/>
    </source>
</evidence>
<feature type="transmembrane region" description="Helical" evidence="13">
    <location>
        <begin position="38"/>
        <end position="59"/>
    </location>
</feature>
<keyword evidence="2" id="KW-1003">Cell membrane</keyword>
<feature type="transmembrane region" description="Helical" evidence="13">
    <location>
        <begin position="7"/>
        <end position="26"/>
    </location>
</feature>
<dbReference type="InterPro" id="IPR044021">
    <property type="entry name" value="CrtO"/>
</dbReference>
<evidence type="ECO:0000256" key="5">
    <source>
        <dbReference type="ARBA" id="ARBA00022729"/>
    </source>
</evidence>
<keyword evidence="3" id="KW-0808">Transferase</keyword>
<evidence type="ECO:0000313" key="14">
    <source>
        <dbReference type="EMBL" id="MBC3542179.1"/>
    </source>
</evidence>
<comment type="subcellular location">
    <subcellularLocation>
        <location evidence="1">Cell membrane</location>
        <topology evidence="1">Single-pass membrane protein</topology>
    </subcellularLocation>
</comment>
<dbReference type="EMBL" id="JACOAF010000058">
    <property type="protein sequence ID" value="MBC3542179.1"/>
    <property type="molecule type" value="Genomic_DNA"/>
</dbReference>
<comment type="function">
    <text evidence="12">Catalyzes the acylation of glycosyl-4,4'-diaponeurosporenoate, i.e. the esterification of glucose at the C6'' position with the carboxyl group of the C(15) fatty acid 12-methyltetradecanoic acid, to yield staphyloxanthin. This is the last step in the biosynthesis of this orange pigment, present in most staphylococci strains.</text>
</comment>
<reference evidence="14 15" key="1">
    <citation type="journal article" date="2019" name="Int. J. Syst. Evol. Microbiol.">
        <title>Rufibacter sediminis sp. nov., isolated from freshwater lake sediment.</title>
        <authorList>
            <person name="Qu J.H."/>
            <person name="Zhang L.J."/>
            <person name="Fu Y.H."/>
            <person name="Li H.F."/>
        </authorList>
    </citation>
    <scope>NUCLEOTIDE SEQUENCE [LARGE SCALE GENOMIC DNA]</scope>
    <source>
        <strain evidence="14 15">H-1</strain>
    </source>
</reference>
<evidence type="ECO:0000256" key="3">
    <source>
        <dbReference type="ARBA" id="ARBA00022679"/>
    </source>
</evidence>
<keyword evidence="4 13" id="KW-0812">Transmembrane</keyword>
<evidence type="ECO:0000256" key="11">
    <source>
        <dbReference type="ARBA" id="ARBA00023667"/>
    </source>
</evidence>
<accession>A0ABR6VY89</accession>
<evidence type="ECO:0000256" key="4">
    <source>
        <dbReference type="ARBA" id="ARBA00022692"/>
    </source>
</evidence>
<name>A0ABR6VY89_9BACT</name>
<comment type="caution">
    <text evidence="14">The sequence shown here is derived from an EMBL/GenBank/DDBJ whole genome shotgun (WGS) entry which is preliminary data.</text>
</comment>
<feature type="transmembrane region" description="Helical" evidence="13">
    <location>
        <begin position="145"/>
        <end position="162"/>
    </location>
</feature>
<evidence type="ECO:0000256" key="10">
    <source>
        <dbReference type="ARBA" id="ARBA00023603"/>
    </source>
</evidence>